<name>A0A4Q7NJM8_9BURK</name>
<keyword evidence="3" id="KW-1185">Reference proteome</keyword>
<evidence type="ECO:0000256" key="1">
    <source>
        <dbReference type="ARBA" id="ARBA00006484"/>
    </source>
</evidence>
<organism evidence="2 3">
    <name type="scientific">Pigmentiphaga kullae</name>
    <dbReference type="NCBI Taxonomy" id="151784"/>
    <lineage>
        <taxon>Bacteria</taxon>
        <taxon>Pseudomonadati</taxon>
        <taxon>Pseudomonadota</taxon>
        <taxon>Betaproteobacteria</taxon>
        <taxon>Burkholderiales</taxon>
        <taxon>Alcaligenaceae</taxon>
        <taxon>Pigmentiphaga</taxon>
    </lineage>
</organism>
<protein>
    <submittedName>
        <fullName evidence="2">NAD(P)-dependent dehydrogenase (Short-subunit alcohol dehydrogenase family)</fullName>
    </submittedName>
</protein>
<reference evidence="2 3" key="1">
    <citation type="submission" date="2019-02" db="EMBL/GenBank/DDBJ databases">
        <title>Genomic Encyclopedia of Type Strains, Phase IV (KMG-IV): sequencing the most valuable type-strain genomes for metagenomic binning, comparative biology and taxonomic classification.</title>
        <authorList>
            <person name="Goeker M."/>
        </authorList>
    </citation>
    <scope>NUCLEOTIDE SEQUENCE [LARGE SCALE GENOMIC DNA]</scope>
    <source>
        <strain evidence="2 3">K24</strain>
    </source>
</reference>
<dbReference type="PRINTS" id="PR00080">
    <property type="entry name" value="SDRFAMILY"/>
</dbReference>
<dbReference type="PANTHER" id="PTHR42760">
    <property type="entry name" value="SHORT-CHAIN DEHYDROGENASES/REDUCTASES FAMILY MEMBER"/>
    <property type="match status" value="1"/>
</dbReference>
<sequence length="244" mass="25552">MHMNQASTVSLVTGASGAIGGAIARRLAALGHEVINLSLEPPAQDLPAITYCADLTDQAATARALETIVARHRVRNLVNNAGFTYVPRLEDLDLDRARSMFEIHDRASLQCMQALVPGMRALGGGRIVSIGSRMMLGRPGRAVYGMVKAGLLGMTRSLALELARDGITVNMVSPGPIETELFRANHPPGAPQTEAVLAGLPVGRIGKPDDVAHAVLFFLAAESGFVTGQNLFVCGGGSVGTAVF</sequence>
<dbReference type="PANTHER" id="PTHR42760:SF129">
    <property type="entry name" value="OXIDOREDUCTASE"/>
    <property type="match status" value="1"/>
</dbReference>
<dbReference type="GO" id="GO:0016616">
    <property type="term" value="F:oxidoreductase activity, acting on the CH-OH group of donors, NAD or NADP as acceptor"/>
    <property type="evidence" value="ECO:0007669"/>
    <property type="project" value="TreeGrafter"/>
</dbReference>
<dbReference type="InterPro" id="IPR002347">
    <property type="entry name" value="SDR_fam"/>
</dbReference>
<dbReference type="CDD" id="cd05233">
    <property type="entry name" value="SDR_c"/>
    <property type="match status" value="1"/>
</dbReference>
<dbReference type="AlphaFoldDB" id="A0A4Q7NJM8"/>
<dbReference type="InterPro" id="IPR036291">
    <property type="entry name" value="NAD(P)-bd_dom_sf"/>
</dbReference>
<dbReference type="EMBL" id="SGXC01000001">
    <property type="protein sequence ID" value="RZS85173.1"/>
    <property type="molecule type" value="Genomic_DNA"/>
</dbReference>
<comment type="caution">
    <text evidence="2">The sequence shown here is derived from an EMBL/GenBank/DDBJ whole genome shotgun (WGS) entry which is preliminary data.</text>
</comment>
<accession>A0A4Q7NJM8</accession>
<dbReference type="Proteomes" id="UP000292445">
    <property type="component" value="Unassembled WGS sequence"/>
</dbReference>
<proteinExistence type="inferred from homology"/>
<dbReference type="Pfam" id="PF13561">
    <property type="entry name" value="adh_short_C2"/>
    <property type="match status" value="1"/>
</dbReference>
<evidence type="ECO:0000313" key="3">
    <source>
        <dbReference type="Proteomes" id="UP000292445"/>
    </source>
</evidence>
<gene>
    <name evidence="2" type="ORF">EV675_1196</name>
</gene>
<dbReference type="GO" id="GO:0030497">
    <property type="term" value="P:fatty acid elongation"/>
    <property type="evidence" value="ECO:0007669"/>
    <property type="project" value="TreeGrafter"/>
</dbReference>
<dbReference type="Gene3D" id="3.40.50.720">
    <property type="entry name" value="NAD(P)-binding Rossmann-like Domain"/>
    <property type="match status" value="1"/>
</dbReference>
<dbReference type="SUPFAM" id="SSF51735">
    <property type="entry name" value="NAD(P)-binding Rossmann-fold domains"/>
    <property type="match status" value="1"/>
</dbReference>
<dbReference type="PRINTS" id="PR00081">
    <property type="entry name" value="GDHRDH"/>
</dbReference>
<evidence type="ECO:0000313" key="2">
    <source>
        <dbReference type="EMBL" id="RZS85173.1"/>
    </source>
</evidence>
<comment type="similarity">
    <text evidence="1">Belongs to the short-chain dehydrogenases/reductases (SDR) family.</text>
</comment>